<dbReference type="AlphaFoldDB" id="A0A8S1WXB0"/>
<gene>
    <name evidence="1" type="ORF">POCTA_138.1.T1060263</name>
</gene>
<organism evidence="1 2">
    <name type="scientific">Paramecium octaurelia</name>
    <dbReference type="NCBI Taxonomy" id="43137"/>
    <lineage>
        <taxon>Eukaryota</taxon>
        <taxon>Sar</taxon>
        <taxon>Alveolata</taxon>
        <taxon>Ciliophora</taxon>
        <taxon>Intramacronucleata</taxon>
        <taxon>Oligohymenophorea</taxon>
        <taxon>Peniculida</taxon>
        <taxon>Parameciidae</taxon>
        <taxon>Paramecium</taxon>
    </lineage>
</organism>
<name>A0A8S1WXB0_PAROT</name>
<proteinExistence type="predicted"/>
<reference evidence="1" key="1">
    <citation type="submission" date="2021-01" db="EMBL/GenBank/DDBJ databases">
        <authorList>
            <consortium name="Genoscope - CEA"/>
            <person name="William W."/>
        </authorList>
    </citation>
    <scope>NUCLEOTIDE SEQUENCE</scope>
</reference>
<keyword evidence="2" id="KW-1185">Reference proteome</keyword>
<protein>
    <submittedName>
        <fullName evidence="1">Uncharacterized protein</fullName>
    </submittedName>
</protein>
<evidence type="ECO:0000313" key="2">
    <source>
        <dbReference type="Proteomes" id="UP000683925"/>
    </source>
</evidence>
<sequence length="139" mass="16388">MPLQVSDMNALTRIIIVQLEKLEQLALLIDKECNYYYVFQECSNILIRKSARIGERKCNCCMHLKKRGRVYDEFQKKNMNMFGEFQKYEQNQTCENIRLCKSYKCSDHHISCDQSQQLINRTISTDSSLNFSKAPRTLS</sequence>
<accession>A0A8S1WXB0</accession>
<dbReference type="Proteomes" id="UP000683925">
    <property type="component" value="Unassembled WGS sequence"/>
</dbReference>
<evidence type="ECO:0000313" key="1">
    <source>
        <dbReference type="EMBL" id="CAD8194483.1"/>
    </source>
</evidence>
<dbReference type="EMBL" id="CAJJDP010000106">
    <property type="protein sequence ID" value="CAD8194483.1"/>
    <property type="molecule type" value="Genomic_DNA"/>
</dbReference>
<comment type="caution">
    <text evidence="1">The sequence shown here is derived from an EMBL/GenBank/DDBJ whole genome shotgun (WGS) entry which is preliminary data.</text>
</comment>